<dbReference type="RefSeq" id="WP_347306717.1">
    <property type="nucleotide sequence ID" value="NZ_JBAJEX010000001.1"/>
</dbReference>
<dbReference type="InterPro" id="IPR029063">
    <property type="entry name" value="SAM-dependent_MTases_sf"/>
</dbReference>
<comment type="catalytic activity">
    <reaction evidence="1">
        <text>adenosine(2030) in 23S rRNA + S-adenosyl-L-methionine = N(6)-methyladenosine(2030) in 23S rRNA + S-adenosyl-L-homocysteine + H(+)</text>
        <dbReference type="Rhea" id="RHEA:43736"/>
        <dbReference type="Rhea" id="RHEA-COMP:10668"/>
        <dbReference type="Rhea" id="RHEA-COMP:10669"/>
        <dbReference type="ChEBI" id="CHEBI:15378"/>
        <dbReference type="ChEBI" id="CHEBI:57856"/>
        <dbReference type="ChEBI" id="CHEBI:59789"/>
        <dbReference type="ChEBI" id="CHEBI:74411"/>
        <dbReference type="ChEBI" id="CHEBI:74449"/>
        <dbReference type="EC" id="2.1.1.266"/>
    </reaction>
</comment>
<accession>A0ABV0EDE9</accession>
<evidence type="ECO:0000313" key="3">
    <source>
        <dbReference type="Proteomes" id="UP001482231"/>
    </source>
</evidence>
<evidence type="ECO:0000256" key="1">
    <source>
        <dbReference type="HAMAP-Rule" id="MF_00934"/>
    </source>
</evidence>
<dbReference type="Proteomes" id="UP001482231">
    <property type="component" value="Unassembled WGS sequence"/>
</dbReference>
<evidence type="ECO:0000313" key="2">
    <source>
        <dbReference type="EMBL" id="MEO1766040.1"/>
    </source>
</evidence>
<feature type="binding site" evidence="1">
    <location>
        <begin position="144"/>
        <end position="145"/>
    </location>
    <ligand>
        <name>S-adenosyl-L-methionine</name>
        <dbReference type="ChEBI" id="CHEBI:59789"/>
    </ligand>
</feature>
<gene>
    <name evidence="1 2" type="primary">rlmJ</name>
    <name evidence="2" type="ORF">V6E02_02280</name>
</gene>
<reference evidence="2 3" key="1">
    <citation type="submission" date="2024-02" db="EMBL/GenBank/DDBJ databases">
        <title>New thermophilic sulfur-oxidizing bacteria from a hot springs of the Uzon caldera (Kamchatka, Russia).</title>
        <authorList>
            <person name="Dukat A.M."/>
            <person name="Elcheninov A.G."/>
            <person name="Frolov E.N."/>
        </authorList>
    </citation>
    <scope>NUCLEOTIDE SEQUENCE [LARGE SCALE GENOMIC DNA]</scope>
    <source>
        <strain evidence="2 3">AK1</strain>
    </source>
</reference>
<feature type="binding site" evidence="1">
    <location>
        <position position="118"/>
    </location>
    <ligand>
        <name>S-adenosyl-L-methionine</name>
        <dbReference type="ChEBI" id="CHEBI:59789"/>
    </ligand>
</feature>
<feature type="binding site" evidence="1">
    <location>
        <position position="100"/>
    </location>
    <ligand>
        <name>S-adenosyl-L-methionine</name>
        <dbReference type="ChEBI" id="CHEBI:59789"/>
    </ligand>
</feature>
<keyword evidence="1" id="KW-0698">rRNA processing</keyword>
<keyword evidence="1" id="KW-0949">S-adenosyl-L-methionine</keyword>
<feature type="binding site" evidence="1">
    <location>
        <position position="19"/>
    </location>
    <ligand>
        <name>S-adenosyl-L-methionine</name>
        <dbReference type="ChEBI" id="CHEBI:59789"/>
    </ligand>
</feature>
<protein>
    <recommendedName>
        <fullName evidence="1">Ribosomal RNA large subunit methyltransferase J</fullName>
        <ecNumber evidence="1">2.1.1.266</ecNumber>
    </recommendedName>
    <alternativeName>
        <fullName evidence="1">23S rRNA (adenine(2030)-N6)-methyltransferase</fullName>
    </alternativeName>
    <alternativeName>
        <fullName evidence="1">23S rRNA m6A2030 methyltransferase</fullName>
    </alternativeName>
</protein>
<sequence>MLSYRHAFHAGNHADVLKHVVLVQILRHLARKDTPFWVIDTHAGAGLYALNSEPAVRLAEYREGIGRLWQMQKRPAAVAEYVAEVRAANPDGRLRVYPGSPWLAWRALRAKDRLRLFELHGTDSALLVSHLREAGRQVSITASDGFSGMQALLPPPPRRGLVLIDPAYERREEYGRVVQTLREGLKRFATGIYAIWYPRLARVESQRLPQRLKAAAGGRPWLHASLTVCAPREDGFGLSGSGMFVVNPPWTLRAPLAEALPWLAKVLGQDATATYGLEETSS</sequence>
<dbReference type="EMBL" id="JBAJEX010000001">
    <property type="protein sequence ID" value="MEO1766040.1"/>
    <property type="molecule type" value="Genomic_DNA"/>
</dbReference>
<feature type="binding site" evidence="1">
    <location>
        <position position="165"/>
    </location>
    <ligand>
        <name>S-adenosyl-L-methionine</name>
        <dbReference type="ChEBI" id="CHEBI:59789"/>
    </ligand>
</feature>
<comment type="subunit">
    <text evidence="1">Monomer.</text>
</comment>
<keyword evidence="1" id="KW-0808">Transferase</keyword>
<comment type="function">
    <text evidence="1">Specifically methylates the adenine in position 2030 of 23S rRNA.</text>
</comment>
<dbReference type="SUPFAM" id="SSF53335">
    <property type="entry name" value="S-adenosyl-L-methionine-dependent methyltransferases"/>
    <property type="match status" value="1"/>
</dbReference>
<dbReference type="Gene3D" id="3.40.50.150">
    <property type="entry name" value="Vaccinia Virus protein VP39"/>
    <property type="match status" value="1"/>
</dbReference>
<dbReference type="PANTHER" id="PTHR37426:SF1">
    <property type="entry name" value="RIBOSOMAL RNA LARGE SUBUNIT METHYLTRANSFERASE J"/>
    <property type="match status" value="1"/>
</dbReference>
<dbReference type="Pfam" id="PF04378">
    <property type="entry name" value="RsmJ"/>
    <property type="match status" value="1"/>
</dbReference>
<organism evidence="2 3">
    <name type="scientific">Thiobacter aerophilum</name>
    <dbReference type="NCBI Taxonomy" id="3121275"/>
    <lineage>
        <taxon>Bacteria</taxon>
        <taxon>Pseudomonadati</taxon>
        <taxon>Pseudomonadota</taxon>
        <taxon>Betaproteobacteria</taxon>
        <taxon>Burkholderiales</taxon>
        <taxon>Thiobacteraceae</taxon>
        <taxon>Thiobacter</taxon>
    </lineage>
</organism>
<dbReference type="EC" id="2.1.1.266" evidence="1"/>
<dbReference type="PANTHER" id="PTHR37426">
    <property type="entry name" value="RIBOSOMAL RNA LARGE SUBUNIT METHYLTRANSFERASE J"/>
    <property type="match status" value="1"/>
</dbReference>
<keyword evidence="3" id="KW-1185">Reference proteome</keyword>
<keyword evidence="1" id="KW-0694">RNA-binding</keyword>
<comment type="similarity">
    <text evidence="1">Belongs to the RlmJ family.</text>
</comment>
<dbReference type="InterPro" id="IPR007473">
    <property type="entry name" value="RlmJ"/>
</dbReference>
<name>A0ABV0EDE9_9BURK</name>
<feature type="binding site" evidence="1">
    <location>
        <position position="42"/>
    </location>
    <ligand>
        <name>S-adenosyl-L-methionine</name>
        <dbReference type="ChEBI" id="CHEBI:59789"/>
    </ligand>
</feature>
<dbReference type="HAMAP" id="MF_00934">
    <property type="entry name" value="23SrRNA_methyltr_J"/>
    <property type="match status" value="1"/>
</dbReference>
<comment type="caution">
    <text evidence="2">The sequence shown here is derived from an EMBL/GenBank/DDBJ whole genome shotgun (WGS) entry which is preliminary data.</text>
</comment>
<proteinExistence type="inferred from homology"/>
<keyword evidence="1" id="KW-0489">Methyltransferase</keyword>
<feature type="site" description="Interaction with substrate rRNA" evidence="1">
    <location>
        <position position="4"/>
    </location>
</feature>
<feature type="active site" description="Proton acceptor" evidence="1">
    <location>
        <position position="165"/>
    </location>
</feature>